<evidence type="ECO:0000259" key="8">
    <source>
        <dbReference type="Pfam" id="PF00940"/>
    </source>
</evidence>
<dbReference type="SUPFAM" id="SSF56672">
    <property type="entry name" value="DNA/RNA polymerases"/>
    <property type="match status" value="1"/>
</dbReference>
<evidence type="ECO:0000313" key="9">
    <source>
        <dbReference type="EMBL" id="CAA72339.1"/>
    </source>
</evidence>
<evidence type="ECO:0000256" key="3">
    <source>
        <dbReference type="ARBA" id="ARBA00022478"/>
    </source>
</evidence>
<accession>O21375</accession>
<geneLocation type="plasmid" evidence="9">
    <name>pPK2</name>
</geneLocation>
<evidence type="ECO:0000256" key="4">
    <source>
        <dbReference type="ARBA" id="ARBA00022679"/>
    </source>
</evidence>
<name>O21375_PICKL</name>
<keyword evidence="9" id="KW-0614">Plasmid</keyword>
<dbReference type="Gene3D" id="1.10.287.280">
    <property type="match status" value="1"/>
</dbReference>
<dbReference type="EC" id="2.7.7.6" evidence="2"/>
<keyword evidence="9" id="KW-0496">Mitochondrion</keyword>
<protein>
    <recommendedName>
        <fullName evidence="2">DNA-directed RNA polymerase</fullName>
        <ecNumber evidence="2">2.7.7.6</ecNumber>
    </recommendedName>
</protein>
<keyword evidence="3" id="KW-0240">DNA-directed RNA polymerase</keyword>
<dbReference type="GO" id="GO:0003899">
    <property type="term" value="F:DNA-directed RNA polymerase activity"/>
    <property type="evidence" value="ECO:0007669"/>
    <property type="project" value="UniProtKB-EC"/>
</dbReference>
<evidence type="ECO:0000256" key="1">
    <source>
        <dbReference type="ARBA" id="ARBA00009493"/>
    </source>
</evidence>
<reference evidence="9" key="2">
    <citation type="submission" date="2013-04" db="EMBL/GenBank/DDBJ databases">
        <authorList>
            <person name="Nosek J."/>
        </authorList>
    </citation>
    <scope>NUCLEOTIDE SEQUENCE</scope>
    <source>
        <strain evidence="9">CBS 7907</strain>
        <plasmid evidence="9">pPK2</plasmid>
    </source>
</reference>
<feature type="domain" description="DNA-directed RNA polymerase C-terminal" evidence="8">
    <location>
        <begin position="489"/>
        <end position="930"/>
    </location>
</feature>
<dbReference type="PANTHER" id="PTHR10102:SF0">
    <property type="entry name" value="DNA-DIRECTED RNA POLYMERASE, MITOCHONDRIAL"/>
    <property type="match status" value="1"/>
</dbReference>
<evidence type="ECO:0000256" key="5">
    <source>
        <dbReference type="ARBA" id="ARBA00022695"/>
    </source>
</evidence>
<comment type="catalytic activity">
    <reaction evidence="7">
        <text>RNA(n) + a ribonucleoside 5'-triphosphate = RNA(n+1) + diphosphate</text>
        <dbReference type="Rhea" id="RHEA:21248"/>
        <dbReference type="Rhea" id="RHEA-COMP:14527"/>
        <dbReference type="Rhea" id="RHEA-COMP:17342"/>
        <dbReference type="ChEBI" id="CHEBI:33019"/>
        <dbReference type="ChEBI" id="CHEBI:61557"/>
        <dbReference type="ChEBI" id="CHEBI:140395"/>
        <dbReference type="EC" id="2.7.7.6"/>
    </reaction>
</comment>
<keyword evidence="6" id="KW-0804">Transcription</keyword>
<keyword evidence="5" id="KW-0548">Nucleotidyltransferase</keyword>
<dbReference type="PIR" id="T28421">
    <property type="entry name" value="T28421"/>
</dbReference>
<dbReference type="InterPro" id="IPR043502">
    <property type="entry name" value="DNA/RNA_pol_sf"/>
</dbReference>
<reference evidence="9" key="1">
    <citation type="journal article" date="1999" name="Yeast">
        <title>Linear DNA plasmid pPK2 of Pichia kluyveri: distinction between cytoplasmic and mitochondrial linear plasmids in yeasts.</title>
        <authorList>
            <person name="Blaisonneau J."/>
            <person name="Nosek J."/>
            <person name="Fukuhara H."/>
        </authorList>
    </citation>
    <scope>NUCLEOTIDE SEQUENCE</scope>
    <source>
        <strain evidence="9">CBS 7907</strain>
        <plasmid evidence="9">pPK2</plasmid>
    </source>
</reference>
<dbReference type="Gene3D" id="1.10.150.20">
    <property type="entry name" value="5' to 3' exonuclease, C-terminal subdomain"/>
    <property type="match status" value="1"/>
</dbReference>
<comment type="similarity">
    <text evidence="1">Belongs to the phage and mitochondrial RNA polymerase family.</text>
</comment>
<dbReference type="InterPro" id="IPR002092">
    <property type="entry name" value="DNA-dir_Rpol_phage-type"/>
</dbReference>
<dbReference type="GO" id="GO:0001018">
    <property type="term" value="F:mitochondrial promoter sequence-specific DNA binding"/>
    <property type="evidence" value="ECO:0007669"/>
    <property type="project" value="TreeGrafter"/>
</dbReference>
<dbReference type="InterPro" id="IPR046950">
    <property type="entry name" value="DNA-dir_Rpol_C_phage-type"/>
</dbReference>
<dbReference type="PANTHER" id="PTHR10102">
    <property type="entry name" value="DNA-DIRECTED RNA POLYMERASE, MITOCHONDRIAL"/>
    <property type="match status" value="1"/>
</dbReference>
<keyword evidence="4" id="KW-0808">Transferase</keyword>
<dbReference type="AlphaFoldDB" id="O21375"/>
<evidence type="ECO:0000256" key="7">
    <source>
        <dbReference type="ARBA" id="ARBA00048552"/>
    </source>
</evidence>
<dbReference type="GO" id="GO:0006390">
    <property type="term" value="P:mitochondrial transcription"/>
    <property type="evidence" value="ECO:0007669"/>
    <property type="project" value="TreeGrafter"/>
</dbReference>
<evidence type="ECO:0000256" key="2">
    <source>
        <dbReference type="ARBA" id="ARBA00012418"/>
    </source>
</evidence>
<geneLocation type="mitochondrion" evidence="9"/>
<organism evidence="9">
    <name type="scientific">Pichia kluyveri</name>
    <name type="common">Yeast</name>
    <dbReference type="NCBI Taxonomy" id="36015"/>
    <lineage>
        <taxon>Eukaryota</taxon>
        <taxon>Fungi</taxon>
        <taxon>Dikarya</taxon>
        <taxon>Ascomycota</taxon>
        <taxon>Saccharomycotina</taxon>
        <taxon>Pichiomycetes</taxon>
        <taxon>Pichiales</taxon>
        <taxon>Pichiaceae</taxon>
        <taxon>Pichia</taxon>
    </lineage>
</organism>
<sequence>MKTMNTMMQYNYRPKGQYCLGNFNMFHNMLHNKFVTTNFFELHNVSPYTRIFNGLFLNPHNTRFYTTSHNTNNLVLQHYTAQLDSSNNVDMETKIEKLYTSHDKMINKDLRHLDGINNIFIKNKLTEMSNSIDSSAVNIYENSDMTLTDNILKLMLKYMTIDQFKGMMFNMYYLMTMSSRGSMKMQQGNSMMLKSMKYAVLKNNPPLVETDDEDTNYLKGMTLDENCNEYTMNEKSMSDSQHIMSDMFMMPNYTTRESVNKLGGPDSYMVYELSSDVTTELLSMKKNKKRLTGVKLDSQLPMVCKPKDYESKTMEMKTKNNEVVRNKVIYGGYLLNGDTVYHNMYYSKPSMKMLSKFNDVYMSTMNNLQSVSYKMNKDMLDWIIKNYEKYNLYTPWDTPMAYEHDIFGKEGKRTSKNVVKDCLAKMSKRDLENDMTDMAKSFKNVSKMYFPLRVDFRGRVYAQSVISYQSTDTAKALLDFGEVYKVNMDDVEYLFMSGANAYGLDKKSHMERINWIKTNSVLMYNLDEELMRTADNKLLFVKFCLEYRKYMDALNSQQKYYYSNYMVYVDATCNGFQHMALTLKDPLTCYNVNLANTSKDMSPRDFYTFIKDSVLDNMKDMNMNKNNSVERTLEMGLTRKMMKTMVMIMPYNAGVTTMTKYLEDSLNYMGTYYTADEKDLVCCKGSEENKDSCRYYKSLELNNARSPESKVPENNLANMTLTSKYSAKSLCKCKKIRTYYMDDENKIVSNKDLMFFINVMRKVVSDNFPVMAKFQNYLNNVSEMLSTSDKPVVWSLPTGIQVGQYYKTKHTKKISLSRYRRHTFNISLYDSKMDKSKSRMSLMPNTMHSLDATALIMLAEQMFKNNMNTQLCSIHDCFGAPISEIDTMKKTTSMTYTSIYFNNDYINKFNQDMTNTMYDVVDNYHMTEKNNKLMVTSLTSNSDIKMFPKPSLEWVKDAEFGINKNSVEYRTLMETWKDQNLKNSNYFSYMIN</sequence>
<evidence type="ECO:0000256" key="6">
    <source>
        <dbReference type="ARBA" id="ARBA00023163"/>
    </source>
</evidence>
<dbReference type="EMBL" id="Y11606">
    <property type="protein sequence ID" value="CAA72339.1"/>
    <property type="molecule type" value="Genomic_DNA"/>
</dbReference>
<dbReference type="Pfam" id="PF00940">
    <property type="entry name" value="RNA_pol"/>
    <property type="match status" value="1"/>
</dbReference>
<proteinExistence type="inferred from homology"/>
<dbReference type="GO" id="GO:0034245">
    <property type="term" value="C:mitochondrial DNA-directed RNA polymerase complex"/>
    <property type="evidence" value="ECO:0007669"/>
    <property type="project" value="TreeGrafter"/>
</dbReference>